<comment type="caution">
    <text evidence="1">The sequence shown here is derived from an EMBL/GenBank/DDBJ whole genome shotgun (WGS) entry which is preliminary data.</text>
</comment>
<dbReference type="Gene3D" id="1.20.58.1000">
    <property type="entry name" value="Metal-sensitive repressor, helix protomer"/>
    <property type="match status" value="1"/>
</dbReference>
<dbReference type="InterPro" id="IPR038390">
    <property type="entry name" value="Metal_Tscrpt_repr_sf"/>
</dbReference>
<dbReference type="Pfam" id="PF02583">
    <property type="entry name" value="Trns_repr_metal"/>
    <property type="match status" value="1"/>
</dbReference>
<dbReference type="GO" id="GO:0003677">
    <property type="term" value="F:DNA binding"/>
    <property type="evidence" value="ECO:0007669"/>
    <property type="project" value="InterPro"/>
</dbReference>
<sequence length="83" mass="9460">MAGQSGELIYDAKMKNRLKRSEGQIRGILKMMEEKKRLSRNSNATLSCSNKHRSCNRTCCCTKLSGLRRKSPTRQDRGYGVVH</sequence>
<name>W7B7W5_9LIST</name>
<reference evidence="1 2" key="1">
    <citation type="journal article" date="2014" name="Int. J. Syst. Evol. Microbiol.">
        <title>Listeria floridensis sp. nov., Listeria aquatica sp. nov., Listeria cornellensis sp. nov., Listeria riparia sp. nov. and Listeria grandensis sp. nov., from agricultural and natural environments.</title>
        <authorList>
            <person name="den Bakker H.C."/>
            <person name="Warchocki S."/>
            <person name="Wright E.M."/>
            <person name="Allred A.F."/>
            <person name="Ahlstrom C."/>
            <person name="Manuel C.S."/>
            <person name="Stasiewicz M.J."/>
            <person name="Burrell A."/>
            <person name="Roof S."/>
            <person name="Strawn L."/>
            <person name="Fortes E.D."/>
            <person name="Nightingale K.K."/>
            <person name="Kephart D."/>
            <person name="Wiedmann M."/>
        </authorList>
    </citation>
    <scope>NUCLEOTIDE SEQUENCE [LARGE SCALE GENOMIC DNA]</scope>
    <source>
        <strain evidence="1 2">FSL S10-1188</strain>
    </source>
</reference>
<dbReference type="GO" id="GO:0046872">
    <property type="term" value="F:metal ion binding"/>
    <property type="evidence" value="ECO:0007669"/>
    <property type="project" value="InterPro"/>
</dbReference>
<accession>W7B7W5</accession>
<dbReference type="GO" id="GO:0045892">
    <property type="term" value="P:negative regulation of DNA-templated transcription"/>
    <property type="evidence" value="ECO:0007669"/>
    <property type="project" value="UniProtKB-ARBA"/>
</dbReference>
<protein>
    <submittedName>
        <fullName evidence="1">Uncharacterized protein</fullName>
    </submittedName>
</protein>
<dbReference type="Proteomes" id="UP000019246">
    <property type="component" value="Unassembled WGS sequence"/>
</dbReference>
<evidence type="ECO:0000313" key="2">
    <source>
        <dbReference type="Proteomes" id="UP000019246"/>
    </source>
</evidence>
<gene>
    <name evidence="1" type="ORF">MAQA_03666</name>
</gene>
<organism evidence="1 2">
    <name type="scientific">Listeria aquatica FSL S10-1188</name>
    <dbReference type="NCBI Taxonomy" id="1265818"/>
    <lineage>
        <taxon>Bacteria</taxon>
        <taxon>Bacillati</taxon>
        <taxon>Bacillota</taxon>
        <taxon>Bacilli</taxon>
        <taxon>Bacillales</taxon>
        <taxon>Listeriaceae</taxon>
        <taxon>Listeria</taxon>
    </lineage>
</organism>
<dbReference type="EMBL" id="AOCG01000003">
    <property type="protein sequence ID" value="EUJ21045.1"/>
    <property type="molecule type" value="Genomic_DNA"/>
</dbReference>
<evidence type="ECO:0000313" key="1">
    <source>
        <dbReference type="EMBL" id="EUJ21045.1"/>
    </source>
</evidence>
<dbReference type="STRING" id="1265818.MAQA_03666"/>
<dbReference type="AlphaFoldDB" id="W7B7W5"/>
<dbReference type="InterPro" id="IPR003735">
    <property type="entry name" value="Metal_Tscrpt_repr"/>
</dbReference>
<keyword evidence="2" id="KW-1185">Reference proteome</keyword>
<proteinExistence type="predicted"/>